<protein>
    <submittedName>
        <fullName evidence="2">Uncharacterized protein</fullName>
    </submittedName>
</protein>
<comment type="caution">
    <text evidence="2">The sequence shown here is derived from an EMBL/GenBank/DDBJ whole genome shotgun (WGS) entry which is preliminary data.</text>
</comment>
<feature type="compositionally biased region" description="Basic residues" evidence="1">
    <location>
        <begin position="85"/>
        <end position="99"/>
    </location>
</feature>
<organism evidence="2 3">
    <name type="scientific">Massariosphaeria phaeospora</name>
    <dbReference type="NCBI Taxonomy" id="100035"/>
    <lineage>
        <taxon>Eukaryota</taxon>
        <taxon>Fungi</taxon>
        <taxon>Dikarya</taxon>
        <taxon>Ascomycota</taxon>
        <taxon>Pezizomycotina</taxon>
        <taxon>Dothideomycetes</taxon>
        <taxon>Pleosporomycetidae</taxon>
        <taxon>Pleosporales</taxon>
        <taxon>Pleosporales incertae sedis</taxon>
        <taxon>Massariosphaeria</taxon>
    </lineage>
</organism>
<evidence type="ECO:0000256" key="1">
    <source>
        <dbReference type="SAM" id="MobiDB-lite"/>
    </source>
</evidence>
<feature type="region of interest" description="Disordered" evidence="1">
    <location>
        <begin position="335"/>
        <end position="374"/>
    </location>
</feature>
<feature type="compositionally biased region" description="Basic and acidic residues" evidence="1">
    <location>
        <begin position="335"/>
        <end position="350"/>
    </location>
</feature>
<feature type="region of interest" description="Disordered" evidence="1">
    <location>
        <begin position="52"/>
        <end position="119"/>
    </location>
</feature>
<gene>
    <name evidence="2" type="ORF">BDV95DRAFT_590349</name>
</gene>
<reference evidence="2 3" key="1">
    <citation type="submission" date="2020-01" db="EMBL/GenBank/DDBJ databases">
        <authorList>
            <consortium name="DOE Joint Genome Institute"/>
            <person name="Haridas S."/>
            <person name="Albert R."/>
            <person name="Binder M."/>
            <person name="Bloem J."/>
            <person name="Labutti K."/>
            <person name="Salamov A."/>
            <person name="Andreopoulos B."/>
            <person name="Baker S.E."/>
            <person name="Barry K."/>
            <person name="Bills G."/>
            <person name="Bluhm B.H."/>
            <person name="Cannon C."/>
            <person name="Castanera R."/>
            <person name="Culley D.E."/>
            <person name="Daum C."/>
            <person name="Ezra D."/>
            <person name="Gonzalez J.B."/>
            <person name="Henrissat B."/>
            <person name="Kuo A."/>
            <person name="Liang C."/>
            <person name="Lipzen A."/>
            <person name="Lutzoni F."/>
            <person name="Magnuson J."/>
            <person name="Mondo S."/>
            <person name="Nolan M."/>
            <person name="Ohm R."/>
            <person name="Pangilinan J."/>
            <person name="Park H.-J.H."/>
            <person name="Ramirez L."/>
            <person name="Alfaro M."/>
            <person name="Sun H."/>
            <person name="Tritt A."/>
            <person name="Yoshinaga Y."/>
            <person name="Zwiers L.-H.L."/>
            <person name="Turgeon B.G."/>
            <person name="Goodwin S.B."/>
            <person name="Spatafora J.W."/>
            <person name="Crous P.W."/>
            <person name="Grigoriev I.V."/>
        </authorList>
    </citation>
    <scope>NUCLEOTIDE SEQUENCE [LARGE SCALE GENOMIC DNA]</scope>
    <source>
        <strain evidence="2 3">CBS 611.86</strain>
    </source>
</reference>
<dbReference type="EMBL" id="JAADJZ010000003">
    <property type="protein sequence ID" value="KAF2876182.1"/>
    <property type="molecule type" value="Genomic_DNA"/>
</dbReference>
<evidence type="ECO:0000313" key="2">
    <source>
        <dbReference type="EMBL" id="KAF2876182.1"/>
    </source>
</evidence>
<sequence>MYPRFQAASSAHRYPVLSAAERSFETPRPSCGVHLLSTAFSREPNLQHGAELRSRILTPLPRSPPTSGSTIRRRNRQVSESITRFRQKITARRRTRRNSRQSDPRSRSPTSDTWAPVPRAQHLPPIYRGLHTLQTLVEATVSVLLGTELSSTLACQSAPENPDIPPSTTARPSPVNINPAAILPVNLTPLDALIYLHQTISARMLLPPSMMQTTARTLPQQASSLAARVHPPLRPRVPMPIAAYVHPPLAFEFAIPFGTRMPVWPAPIKSSPIPIAAQVYPPLRPRFPIPIAARVWPTPPHLRCPFPLVAQVWPPVPRGVYPTIEDDWRAWWVDDGKGSDEGNAAGERRVLKGQGGHNGDLSDGQEIVGKKGDK</sequence>
<name>A0A7C8ML83_9PLEO</name>
<proteinExistence type="predicted"/>
<evidence type="ECO:0000313" key="3">
    <source>
        <dbReference type="Proteomes" id="UP000481861"/>
    </source>
</evidence>
<keyword evidence="3" id="KW-1185">Reference proteome</keyword>
<dbReference type="AlphaFoldDB" id="A0A7C8ML83"/>
<accession>A0A7C8ML83</accession>
<dbReference type="Proteomes" id="UP000481861">
    <property type="component" value="Unassembled WGS sequence"/>
</dbReference>